<dbReference type="AlphaFoldDB" id="A0A1N6NMJ8"/>
<dbReference type="STRING" id="1604334.SAMN05421546_0314"/>
<dbReference type="PROSITE" id="PS51257">
    <property type="entry name" value="PROKAR_LIPOPROTEIN"/>
    <property type="match status" value="1"/>
</dbReference>
<sequence>MKMLRFSFVMLFAASLMLAACGGSDGKSGTAAGADGDTSVLPAPAAQGGSITGMPDPREVSNPHAAEASIEPETLPDPMAEPDVVADTAQTSNEPGADAAVRVIRDYYAAINLRNHTAAYALWRGEGQASGVSAEQFAQDFATTSGVSVEIGEPGPIDAGAGQRHIEVPVSLVVRNTDGSEQRYRGEYVLQRTVADGASEDQKAWRIASAQLSAAP</sequence>
<accession>A0A1N6NMJ8</accession>
<gene>
    <name evidence="3" type="ORF">SAMN05421546_0314</name>
</gene>
<protein>
    <recommendedName>
        <fullName evidence="5">Lipoprotein</fullName>
    </recommendedName>
</protein>
<feature type="region of interest" description="Disordered" evidence="1">
    <location>
        <begin position="27"/>
        <end position="66"/>
    </location>
</feature>
<proteinExistence type="predicted"/>
<keyword evidence="2" id="KW-0732">Signal</keyword>
<feature type="signal peptide" evidence="2">
    <location>
        <begin position="1"/>
        <end position="19"/>
    </location>
</feature>
<keyword evidence="4" id="KW-1185">Reference proteome</keyword>
<evidence type="ECO:0000313" key="3">
    <source>
        <dbReference type="EMBL" id="SIP93290.1"/>
    </source>
</evidence>
<evidence type="ECO:0000256" key="2">
    <source>
        <dbReference type="SAM" id="SignalP"/>
    </source>
</evidence>
<evidence type="ECO:0008006" key="5">
    <source>
        <dbReference type="Google" id="ProtNLM"/>
    </source>
</evidence>
<organism evidence="3 4">
    <name type="scientific">Solilutibacter tolerans</name>
    <dbReference type="NCBI Taxonomy" id="1604334"/>
    <lineage>
        <taxon>Bacteria</taxon>
        <taxon>Pseudomonadati</taxon>
        <taxon>Pseudomonadota</taxon>
        <taxon>Gammaproteobacteria</taxon>
        <taxon>Lysobacterales</taxon>
        <taxon>Lysobacteraceae</taxon>
        <taxon>Solilutibacter</taxon>
    </lineage>
</organism>
<evidence type="ECO:0000313" key="4">
    <source>
        <dbReference type="Proteomes" id="UP000241788"/>
    </source>
</evidence>
<name>A0A1N6NMJ8_9GAMM</name>
<feature type="chain" id="PRO_5013246905" description="Lipoprotein" evidence="2">
    <location>
        <begin position="20"/>
        <end position="216"/>
    </location>
</feature>
<evidence type="ECO:0000256" key="1">
    <source>
        <dbReference type="SAM" id="MobiDB-lite"/>
    </source>
</evidence>
<dbReference type="RefSeq" id="WP_129582779.1">
    <property type="nucleotide sequence ID" value="NZ_FTLW01000001.1"/>
</dbReference>
<dbReference type="OrthoDB" id="485556at2"/>
<dbReference type="Proteomes" id="UP000241788">
    <property type="component" value="Unassembled WGS sequence"/>
</dbReference>
<reference evidence="4" key="1">
    <citation type="submission" date="2017-01" db="EMBL/GenBank/DDBJ databases">
        <authorList>
            <person name="Varghese N."/>
            <person name="Submissions S."/>
        </authorList>
    </citation>
    <scope>NUCLEOTIDE SEQUENCE [LARGE SCALE GENOMIC DNA]</scope>
    <source>
        <strain evidence="4">UM1</strain>
    </source>
</reference>
<dbReference type="EMBL" id="FTLW01000001">
    <property type="protein sequence ID" value="SIP93290.1"/>
    <property type="molecule type" value="Genomic_DNA"/>
</dbReference>